<evidence type="ECO:0000313" key="2">
    <source>
        <dbReference type="Proteomes" id="UP000293360"/>
    </source>
</evidence>
<reference evidence="1 2" key="1">
    <citation type="submission" date="2018-06" db="EMBL/GenBank/DDBJ databases">
        <title>Complete Genomes of Monosporascus.</title>
        <authorList>
            <person name="Robinson A.J."/>
            <person name="Natvig D.O."/>
        </authorList>
    </citation>
    <scope>NUCLEOTIDE SEQUENCE [LARGE SCALE GENOMIC DNA]</scope>
    <source>
        <strain evidence="1 2">CBS 110550</strain>
    </source>
</reference>
<dbReference type="EMBL" id="QJNU01001275">
    <property type="protein sequence ID" value="RYO77661.1"/>
    <property type="molecule type" value="Genomic_DNA"/>
</dbReference>
<comment type="caution">
    <text evidence="1">The sequence shown here is derived from an EMBL/GenBank/DDBJ whole genome shotgun (WGS) entry which is preliminary data.</text>
</comment>
<dbReference type="Proteomes" id="UP000293360">
    <property type="component" value="Unassembled WGS sequence"/>
</dbReference>
<dbReference type="AlphaFoldDB" id="A0A4Q4SVE5"/>
<evidence type="ECO:0008006" key="3">
    <source>
        <dbReference type="Google" id="ProtNLM"/>
    </source>
</evidence>
<dbReference type="STRING" id="155417.A0A4Q4SVE5"/>
<proteinExistence type="predicted"/>
<gene>
    <name evidence="1" type="ORF">DL764_010195</name>
</gene>
<sequence>MSCGARYLTLGETSFYHDEACQSLQLALNNSNEASLVCVATAVLLSSIEVRSGCTDTGHMERASTLIRKAGLKSNSSNLAGACFWSHALMQLTHSLYHNVALAWIPESPGDVASDADHKSSTGKALCDQEAFWARRMIYICTKIAALRAESANSLRNYSTDQLLADCEQYRTWCDEWANNVPRSMMPLCYIPASTEQPPKTTIPHVLLDYPRGVRI</sequence>
<name>A0A4Q4SVE5_9PEZI</name>
<protein>
    <recommendedName>
        <fullName evidence="3">Transcription factor domain-containing protein</fullName>
    </recommendedName>
</protein>
<evidence type="ECO:0000313" key="1">
    <source>
        <dbReference type="EMBL" id="RYO77661.1"/>
    </source>
</evidence>
<organism evidence="1 2">
    <name type="scientific">Monosporascus ibericus</name>
    <dbReference type="NCBI Taxonomy" id="155417"/>
    <lineage>
        <taxon>Eukaryota</taxon>
        <taxon>Fungi</taxon>
        <taxon>Dikarya</taxon>
        <taxon>Ascomycota</taxon>
        <taxon>Pezizomycotina</taxon>
        <taxon>Sordariomycetes</taxon>
        <taxon>Xylariomycetidae</taxon>
        <taxon>Xylariales</taxon>
        <taxon>Xylariales incertae sedis</taxon>
        <taxon>Monosporascus</taxon>
    </lineage>
</organism>
<dbReference type="OrthoDB" id="415590at2759"/>
<accession>A0A4Q4SVE5</accession>
<keyword evidence="2" id="KW-1185">Reference proteome</keyword>